<evidence type="ECO:0000256" key="1">
    <source>
        <dbReference type="SAM" id="MobiDB-lite"/>
    </source>
</evidence>
<name>A0ABQ6B5E6_9BRAD</name>
<organism evidence="2 3">
    <name type="scientific">Bradyrhizobium iriomotense</name>
    <dbReference type="NCBI Taxonomy" id="441950"/>
    <lineage>
        <taxon>Bacteria</taxon>
        <taxon>Pseudomonadati</taxon>
        <taxon>Pseudomonadota</taxon>
        <taxon>Alphaproteobacteria</taxon>
        <taxon>Hyphomicrobiales</taxon>
        <taxon>Nitrobacteraceae</taxon>
        <taxon>Bradyrhizobium</taxon>
    </lineage>
</organism>
<accession>A0ABQ6B5E6</accession>
<evidence type="ECO:0008006" key="4">
    <source>
        <dbReference type="Google" id="ProtNLM"/>
    </source>
</evidence>
<gene>
    <name evidence="2" type="ORF">GCM10007857_63230</name>
</gene>
<protein>
    <recommendedName>
        <fullName evidence="4">Transposase</fullName>
    </recommendedName>
</protein>
<evidence type="ECO:0000313" key="3">
    <source>
        <dbReference type="Proteomes" id="UP001156905"/>
    </source>
</evidence>
<keyword evidence="3" id="KW-1185">Reference proteome</keyword>
<dbReference type="EMBL" id="BSOW01000027">
    <property type="protein sequence ID" value="GLR89609.1"/>
    <property type="molecule type" value="Genomic_DNA"/>
</dbReference>
<proteinExistence type="predicted"/>
<feature type="region of interest" description="Disordered" evidence="1">
    <location>
        <begin position="1"/>
        <end position="31"/>
    </location>
</feature>
<reference evidence="3" key="1">
    <citation type="journal article" date="2019" name="Int. J. Syst. Evol. Microbiol.">
        <title>The Global Catalogue of Microorganisms (GCM) 10K type strain sequencing project: providing services to taxonomists for standard genome sequencing and annotation.</title>
        <authorList>
            <consortium name="The Broad Institute Genomics Platform"/>
            <consortium name="The Broad Institute Genome Sequencing Center for Infectious Disease"/>
            <person name="Wu L."/>
            <person name="Ma J."/>
        </authorList>
    </citation>
    <scope>NUCLEOTIDE SEQUENCE [LARGE SCALE GENOMIC DNA]</scope>
    <source>
        <strain evidence="3">NBRC 102520</strain>
    </source>
</reference>
<dbReference type="Proteomes" id="UP001156905">
    <property type="component" value="Unassembled WGS sequence"/>
</dbReference>
<evidence type="ECO:0000313" key="2">
    <source>
        <dbReference type="EMBL" id="GLR89609.1"/>
    </source>
</evidence>
<comment type="caution">
    <text evidence="2">The sequence shown here is derived from an EMBL/GenBank/DDBJ whole genome shotgun (WGS) entry which is preliminary data.</text>
</comment>
<sequence length="82" mass="8947">MPSQIRGSSKRGGVGSMPQDAKATAETAKISGKIERTTGKQGRKCSTADLALPLDGRVRKAPLRWILWFEWELTVYAGDRGT</sequence>